<keyword evidence="3" id="KW-1185">Reference proteome</keyword>
<organism evidence="2 3">
    <name type="scientific">Streptomyces antimicrobicus</name>
    <dbReference type="NCBI Taxonomy" id="2883108"/>
    <lineage>
        <taxon>Bacteria</taxon>
        <taxon>Bacillati</taxon>
        <taxon>Actinomycetota</taxon>
        <taxon>Actinomycetes</taxon>
        <taxon>Kitasatosporales</taxon>
        <taxon>Streptomycetaceae</taxon>
        <taxon>Streptomyces</taxon>
    </lineage>
</organism>
<feature type="compositionally biased region" description="Basic residues" evidence="1">
    <location>
        <begin position="17"/>
        <end position="28"/>
    </location>
</feature>
<dbReference type="InterPro" id="IPR018721">
    <property type="entry name" value="DUF2252"/>
</dbReference>
<feature type="compositionally biased region" description="Polar residues" evidence="1">
    <location>
        <begin position="1"/>
        <end position="11"/>
    </location>
</feature>
<dbReference type="Pfam" id="PF10009">
    <property type="entry name" value="DUF2252"/>
    <property type="match status" value="1"/>
</dbReference>
<evidence type="ECO:0000256" key="1">
    <source>
        <dbReference type="SAM" id="MobiDB-lite"/>
    </source>
</evidence>
<gene>
    <name evidence="2" type="ORF">LG632_08475</name>
</gene>
<name>A0ABS8B4B2_9ACTN</name>
<dbReference type="PANTHER" id="PTHR39441">
    <property type="entry name" value="DUF2252 DOMAIN-CONTAINING PROTEIN"/>
    <property type="match status" value="1"/>
</dbReference>
<evidence type="ECO:0000313" key="3">
    <source>
        <dbReference type="Proteomes" id="UP001199054"/>
    </source>
</evidence>
<feature type="region of interest" description="Disordered" evidence="1">
    <location>
        <begin position="1"/>
        <end position="39"/>
    </location>
</feature>
<sequence length="469" mass="50993">MTEPVTVQDSALTPAARARRGKAARARVRRSEQALLGPGSARQDPVRILAEESAARVQELLPIRYGRMLQSPFHFYRGAAAVMAADLGAGPHTGLTAQLCGDAHVMNFGLFASPERSLVFDVNDFDETYPGPFEWDVKRLAASLAVAGRENGFSARERAAAVLEAVSAYRLRMRRFADMRVLDIWYARDDVHDLRAIAAEGGRRVLRRTDHVIGKALSRDHIQACAKLARRVDGRLRIVADPPLVVPLADLLGESAGTDQDTRVHGLLDDYAATLSPECRQLLARFRVVDVARKVVGVGSVGTRCWIVLLVGRDEGDPLLLQAKEAGPSVLADHVAAVPYDNEGRRVVAGQRLMQAAGDIFLGWQRATGLDGRSRDFYVRQLLDWKGSFPADAVRPEGLRLLARACGSSLARAHARSGDPIAVTAYLGTGDAFDRALADFAEAYADRNQRDYDALVEAARTGRVPSADG</sequence>
<dbReference type="EMBL" id="JAJAUY010000021">
    <property type="protein sequence ID" value="MCB5179421.1"/>
    <property type="molecule type" value="Genomic_DNA"/>
</dbReference>
<dbReference type="PANTHER" id="PTHR39441:SF1">
    <property type="entry name" value="DUF2252 DOMAIN-CONTAINING PROTEIN"/>
    <property type="match status" value="1"/>
</dbReference>
<dbReference type="RefSeq" id="WP_226726234.1">
    <property type="nucleotide sequence ID" value="NZ_JAJAUY010000021.1"/>
</dbReference>
<dbReference type="Proteomes" id="UP001199054">
    <property type="component" value="Unassembled WGS sequence"/>
</dbReference>
<reference evidence="2 3" key="1">
    <citation type="submission" date="2021-10" db="EMBL/GenBank/DDBJ databases">
        <title>Streptomyces sp. strain SMC 277, a novel streptomycete isolated from soil.</title>
        <authorList>
            <person name="Chanama M."/>
        </authorList>
    </citation>
    <scope>NUCLEOTIDE SEQUENCE [LARGE SCALE GENOMIC DNA]</scope>
    <source>
        <strain evidence="2 3">SMC 277</strain>
    </source>
</reference>
<comment type="caution">
    <text evidence="2">The sequence shown here is derived from an EMBL/GenBank/DDBJ whole genome shotgun (WGS) entry which is preliminary data.</text>
</comment>
<proteinExistence type="predicted"/>
<evidence type="ECO:0000313" key="2">
    <source>
        <dbReference type="EMBL" id="MCB5179421.1"/>
    </source>
</evidence>
<protein>
    <submittedName>
        <fullName evidence="2">DUF2252 domain-containing protein</fullName>
    </submittedName>
</protein>
<accession>A0ABS8B4B2</accession>